<dbReference type="RefSeq" id="WP_321391643.1">
    <property type="nucleotide sequence ID" value="NZ_CP139487.1"/>
</dbReference>
<evidence type="ECO:0000256" key="4">
    <source>
        <dbReference type="ARBA" id="ARBA00022692"/>
    </source>
</evidence>
<protein>
    <submittedName>
        <fullName evidence="10">Mechanosensitive ion channel</fullName>
    </submittedName>
</protein>
<dbReference type="InterPro" id="IPR010920">
    <property type="entry name" value="LSM_dom_sf"/>
</dbReference>
<keyword evidence="3" id="KW-1003">Cell membrane</keyword>
<evidence type="ECO:0000256" key="5">
    <source>
        <dbReference type="ARBA" id="ARBA00022989"/>
    </source>
</evidence>
<dbReference type="InterPro" id="IPR049278">
    <property type="entry name" value="MS_channel_C"/>
</dbReference>
<evidence type="ECO:0000256" key="1">
    <source>
        <dbReference type="ARBA" id="ARBA00004651"/>
    </source>
</evidence>
<gene>
    <name evidence="10" type="ORF">SOO65_14705</name>
</gene>
<dbReference type="Gene3D" id="1.10.287.1260">
    <property type="match status" value="1"/>
</dbReference>
<evidence type="ECO:0000259" key="8">
    <source>
        <dbReference type="Pfam" id="PF00924"/>
    </source>
</evidence>
<comment type="subcellular location">
    <subcellularLocation>
        <location evidence="1">Cell membrane</location>
        <topology evidence="1">Multi-pass membrane protein</topology>
    </subcellularLocation>
</comment>
<feature type="transmembrane region" description="Helical" evidence="7">
    <location>
        <begin position="20"/>
        <end position="44"/>
    </location>
</feature>
<dbReference type="KEGG" id="psti:SOO65_14705"/>
<evidence type="ECO:0000256" key="7">
    <source>
        <dbReference type="SAM" id="Phobius"/>
    </source>
</evidence>
<dbReference type="InterPro" id="IPR023408">
    <property type="entry name" value="MscS_beta-dom_sf"/>
</dbReference>
<accession>A0AAX4HKZ7</accession>
<dbReference type="Gene3D" id="2.30.30.60">
    <property type="match status" value="1"/>
</dbReference>
<dbReference type="PANTHER" id="PTHR30347">
    <property type="entry name" value="POTASSIUM CHANNEL RELATED"/>
    <property type="match status" value="1"/>
</dbReference>
<feature type="transmembrane region" description="Helical" evidence="7">
    <location>
        <begin position="77"/>
        <end position="99"/>
    </location>
</feature>
<organism evidence="10 11">
    <name type="scientific">Peredibacter starrii</name>
    <dbReference type="NCBI Taxonomy" id="28202"/>
    <lineage>
        <taxon>Bacteria</taxon>
        <taxon>Pseudomonadati</taxon>
        <taxon>Bdellovibrionota</taxon>
        <taxon>Bacteriovoracia</taxon>
        <taxon>Bacteriovoracales</taxon>
        <taxon>Bacteriovoracaceae</taxon>
        <taxon>Peredibacter</taxon>
    </lineage>
</organism>
<comment type="similarity">
    <text evidence="2">Belongs to the MscS (TC 1.A.23) family.</text>
</comment>
<dbReference type="GO" id="GO:0008381">
    <property type="term" value="F:mechanosensitive monoatomic ion channel activity"/>
    <property type="evidence" value="ECO:0007669"/>
    <property type="project" value="UniProtKB-ARBA"/>
</dbReference>
<evidence type="ECO:0000313" key="10">
    <source>
        <dbReference type="EMBL" id="WPU63943.1"/>
    </source>
</evidence>
<dbReference type="SUPFAM" id="SSF82689">
    <property type="entry name" value="Mechanosensitive channel protein MscS (YggB), C-terminal domain"/>
    <property type="match status" value="1"/>
</dbReference>
<proteinExistence type="inferred from homology"/>
<sequence length="295" mass="32893">MLQSLSELIDPIALIWNHKLITIAGVKLSFGNVLVALVLLLFAARLSRLVTKIINNRLIEPFVHDASSKNTYRTFSFYLSLAIFVTMSLTIAGIPLTIFTVVGGALAIGVGFGSQNIVNNFISGIILLVEKPIKVGDIVELDNIAGSVQAIRIRSTQVRNADGKIFVVPNSFFLEKSVLNWSYSDTVVRTLINFGVAYGTDVKMVENLCMNILLNTEGVKQDPLPMVIFENFGDSSLGFQLLFWCDTREVNMALVRSEIRFKIDDQFKKNQIEMAFPQRDMNLKLNRALEVKVLS</sequence>
<feature type="domain" description="Mechanosensitive ion channel MscS" evidence="8">
    <location>
        <begin position="116"/>
        <end position="182"/>
    </location>
</feature>
<dbReference type="Pfam" id="PF21082">
    <property type="entry name" value="MS_channel_3rd"/>
    <property type="match status" value="1"/>
</dbReference>
<keyword evidence="4 7" id="KW-0812">Transmembrane</keyword>
<keyword evidence="6 7" id="KW-0472">Membrane</keyword>
<dbReference type="InterPro" id="IPR052702">
    <property type="entry name" value="MscS-like_channel"/>
</dbReference>
<dbReference type="GO" id="GO:0005886">
    <property type="term" value="C:plasma membrane"/>
    <property type="evidence" value="ECO:0007669"/>
    <property type="project" value="UniProtKB-SubCell"/>
</dbReference>
<dbReference type="Pfam" id="PF00924">
    <property type="entry name" value="MS_channel_2nd"/>
    <property type="match status" value="1"/>
</dbReference>
<feature type="domain" description="Mechanosensitive ion channel MscS C-terminal" evidence="9">
    <location>
        <begin position="192"/>
        <end position="274"/>
    </location>
</feature>
<dbReference type="Proteomes" id="UP001324634">
    <property type="component" value="Chromosome"/>
</dbReference>
<dbReference type="InterPro" id="IPR011066">
    <property type="entry name" value="MscS_channel_C_sf"/>
</dbReference>
<dbReference type="InterPro" id="IPR011014">
    <property type="entry name" value="MscS_channel_TM-2"/>
</dbReference>
<name>A0AAX4HKZ7_9BACT</name>
<dbReference type="Gene3D" id="3.30.70.100">
    <property type="match status" value="1"/>
</dbReference>
<evidence type="ECO:0000259" key="9">
    <source>
        <dbReference type="Pfam" id="PF21082"/>
    </source>
</evidence>
<dbReference type="AlphaFoldDB" id="A0AAX4HKZ7"/>
<dbReference type="InterPro" id="IPR006685">
    <property type="entry name" value="MscS_channel_2nd"/>
</dbReference>
<dbReference type="EMBL" id="CP139487">
    <property type="protein sequence ID" value="WPU63943.1"/>
    <property type="molecule type" value="Genomic_DNA"/>
</dbReference>
<evidence type="ECO:0000256" key="3">
    <source>
        <dbReference type="ARBA" id="ARBA00022475"/>
    </source>
</evidence>
<keyword evidence="5 7" id="KW-1133">Transmembrane helix</keyword>
<evidence type="ECO:0000256" key="6">
    <source>
        <dbReference type="ARBA" id="ARBA00023136"/>
    </source>
</evidence>
<keyword evidence="11" id="KW-1185">Reference proteome</keyword>
<dbReference type="SUPFAM" id="SSF82861">
    <property type="entry name" value="Mechanosensitive channel protein MscS (YggB), transmembrane region"/>
    <property type="match status" value="1"/>
</dbReference>
<evidence type="ECO:0000256" key="2">
    <source>
        <dbReference type="ARBA" id="ARBA00008017"/>
    </source>
</evidence>
<reference evidence="10 11" key="1">
    <citation type="submission" date="2023-11" db="EMBL/GenBank/DDBJ databases">
        <title>Peredibacter starrii A3.12.</title>
        <authorList>
            <person name="Mitchell R.J."/>
        </authorList>
    </citation>
    <scope>NUCLEOTIDE SEQUENCE [LARGE SCALE GENOMIC DNA]</scope>
    <source>
        <strain evidence="10 11">A3.12</strain>
    </source>
</reference>
<dbReference type="PANTHER" id="PTHR30347:SF1">
    <property type="entry name" value="MECHANOSENSITIVE CHANNEL MSCK"/>
    <property type="match status" value="1"/>
</dbReference>
<dbReference type="SUPFAM" id="SSF50182">
    <property type="entry name" value="Sm-like ribonucleoproteins"/>
    <property type="match status" value="1"/>
</dbReference>
<evidence type="ECO:0000313" key="11">
    <source>
        <dbReference type="Proteomes" id="UP001324634"/>
    </source>
</evidence>